<sequence length="95" mass="10219">MSSSVSNDRHEVIVEVESDRAAPPPHEGTQLIGIAQETCWGVQQIAKVLFCSLVAWATSYWIAKAIIDDPGSVIGFSIMGGCAGGLLAIKYWIKK</sequence>
<feature type="transmembrane region" description="Helical" evidence="1">
    <location>
        <begin position="73"/>
        <end position="93"/>
    </location>
</feature>
<feature type="transmembrane region" description="Helical" evidence="1">
    <location>
        <begin position="48"/>
        <end position="67"/>
    </location>
</feature>
<keyword evidence="1" id="KW-0472">Membrane</keyword>
<comment type="caution">
    <text evidence="2">The sequence shown here is derived from an EMBL/GenBank/DDBJ whole genome shotgun (WGS) entry which is preliminary data.</text>
</comment>
<organism evidence="2">
    <name type="scientific">marine sediment metagenome</name>
    <dbReference type="NCBI Taxonomy" id="412755"/>
    <lineage>
        <taxon>unclassified sequences</taxon>
        <taxon>metagenomes</taxon>
        <taxon>ecological metagenomes</taxon>
    </lineage>
</organism>
<name>A0A0F9AQ49_9ZZZZ</name>
<dbReference type="AlphaFoldDB" id="A0A0F9AQ49"/>
<evidence type="ECO:0000256" key="1">
    <source>
        <dbReference type="SAM" id="Phobius"/>
    </source>
</evidence>
<gene>
    <name evidence="2" type="ORF">LCGC14_2623280</name>
</gene>
<accession>A0A0F9AQ49</accession>
<evidence type="ECO:0000313" key="2">
    <source>
        <dbReference type="EMBL" id="KKL03722.1"/>
    </source>
</evidence>
<reference evidence="2" key="1">
    <citation type="journal article" date="2015" name="Nature">
        <title>Complex archaea that bridge the gap between prokaryotes and eukaryotes.</title>
        <authorList>
            <person name="Spang A."/>
            <person name="Saw J.H."/>
            <person name="Jorgensen S.L."/>
            <person name="Zaremba-Niedzwiedzka K."/>
            <person name="Martijn J."/>
            <person name="Lind A.E."/>
            <person name="van Eijk R."/>
            <person name="Schleper C."/>
            <person name="Guy L."/>
            <person name="Ettema T.J."/>
        </authorList>
    </citation>
    <scope>NUCLEOTIDE SEQUENCE</scope>
</reference>
<proteinExistence type="predicted"/>
<protein>
    <submittedName>
        <fullName evidence="2">Uncharacterized protein</fullName>
    </submittedName>
</protein>
<keyword evidence="1" id="KW-0812">Transmembrane</keyword>
<dbReference type="EMBL" id="LAZR01044817">
    <property type="protein sequence ID" value="KKL03722.1"/>
    <property type="molecule type" value="Genomic_DNA"/>
</dbReference>
<keyword evidence="1" id="KW-1133">Transmembrane helix</keyword>